<evidence type="ECO:0000313" key="3">
    <source>
        <dbReference type="Proteomes" id="UP000679725"/>
    </source>
</evidence>
<dbReference type="SUPFAM" id="SSF54593">
    <property type="entry name" value="Glyoxalase/Bleomycin resistance protein/Dihydroxybiphenyl dioxygenase"/>
    <property type="match status" value="1"/>
</dbReference>
<dbReference type="Proteomes" id="UP000679725">
    <property type="component" value="Unassembled WGS sequence"/>
</dbReference>
<comment type="caution">
    <text evidence="2">The sequence shown here is derived from an EMBL/GenBank/DDBJ whole genome shotgun (WGS) entry which is preliminary data.</text>
</comment>
<accession>A0ABM8UWR3</accession>
<reference evidence="2 3" key="1">
    <citation type="submission" date="2021-04" db="EMBL/GenBank/DDBJ databases">
        <authorList>
            <person name="Rodrigo-Torres L."/>
            <person name="Arahal R. D."/>
            <person name="Lucena T."/>
        </authorList>
    </citation>
    <scope>NUCLEOTIDE SEQUENCE [LARGE SCALE GENOMIC DNA]</scope>
    <source>
        <strain evidence="2 3">CECT 9623</strain>
    </source>
</reference>
<name>A0ABM8UWR3_9BACT</name>
<dbReference type="Pfam" id="PF00903">
    <property type="entry name" value="Glyoxalase"/>
    <property type="match status" value="1"/>
</dbReference>
<dbReference type="Gene3D" id="3.10.180.10">
    <property type="entry name" value="2,3-Dihydroxybiphenyl 1,2-Dioxygenase, domain 1"/>
    <property type="match status" value="1"/>
</dbReference>
<evidence type="ECO:0000259" key="1">
    <source>
        <dbReference type="PROSITE" id="PS51819"/>
    </source>
</evidence>
<feature type="domain" description="VOC" evidence="1">
    <location>
        <begin position="7"/>
        <end position="118"/>
    </location>
</feature>
<protein>
    <recommendedName>
        <fullName evidence="1">VOC domain-containing protein</fullName>
    </recommendedName>
</protein>
<gene>
    <name evidence="2" type="ORF">DYBT9623_04704</name>
</gene>
<dbReference type="PROSITE" id="PS51819">
    <property type="entry name" value="VOC"/>
    <property type="match status" value="1"/>
</dbReference>
<keyword evidence="3" id="KW-1185">Reference proteome</keyword>
<proteinExistence type="predicted"/>
<dbReference type="RefSeq" id="WP_215235971.1">
    <property type="nucleotide sequence ID" value="NZ_CAJRAU010000008.1"/>
</dbReference>
<dbReference type="InterPro" id="IPR037523">
    <property type="entry name" value="VOC_core"/>
</dbReference>
<evidence type="ECO:0000313" key="2">
    <source>
        <dbReference type="EMBL" id="CAG5073201.1"/>
    </source>
</evidence>
<dbReference type="EMBL" id="CAJRAU010000008">
    <property type="protein sequence ID" value="CAG5073201.1"/>
    <property type="molecule type" value="Genomic_DNA"/>
</dbReference>
<sequence>MANKFLGLRTTIYKVPDIEKAKAWYTEAFETAPYFDEPFYVGFNIAGYELGLQPEEAEMSGKIANVVTYWGVENAEQEFDRLISLGATPHEEPTNVGGDIVVASVLDPWGNVIGLIYNPEFTME</sequence>
<dbReference type="InterPro" id="IPR004360">
    <property type="entry name" value="Glyas_Fos-R_dOase_dom"/>
</dbReference>
<organism evidence="2 3">
    <name type="scientific">Dyadobacter linearis</name>
    <dbReference type="NCBI Taxonomy" id="2823330"/>
    <lineage>
        <taxon>Bacteria</taxon>
        <taxon>Pseudomonadati</taxon>
        <taxon>Bacteroidota</taxon>
        <taxon>Cytophagia</taxon>
        <taxon>Cytophagales</taxon>
        <taxon>Spirosomataceae</taxon>
        <taxon>Dyadobacter</taxon>
    </lineage>
</organism>
<dbReference type="InterPro" id="IPR029068">
    <property type="entry name" value="Glyas_Bleomycin-R_OHBP_Dase"/>
</dbReference>